<protein>
    <submittedName>
        <fullName evidence="3">Competence protein ComEA</fullName>
    </submittedName>
    <submittedName>
        <fullName evidence="4">Helix-hairpin-helix domain-containing protein</fullName>
    </submittedName>
</protein>
<keyword evidence="1" id="KW-0732">Signal</keyword>
<dbReference type="Proteomes" id="UP001220662">
    <property type="component" value="Unassembled WGS sequence"/>
</dbReference>
<dbReference type="PANTHER" id="PTHR21180:SF32">
    <property type="entry name" value="ENDONUCLEASE_EXONUCLEASE_PHOSPHATASE FAMILY DOMAIN-CONTAINING PROTEIN 1"/>
    <property type="match status" value="1"/>
</dbReference>
<feature type="chain" id="PRO_5008391535" evidence="1">
    <location>
        <begin position="24"/>
        <end position="107"/>
    </location>
</feature>
<organism evidence="3 5">
    <name type="scientific">Pseudomonas citronellolis</name>
    <dbReference type="NCBI Taxonomy" id="53408"/>
    <lineage>
        <taxon>Bacteria</taxon>
        <taxon>Pseudomonadati</taxon>
        <taxon>Pseudomonadota</taxon>
        <taxon>Gammaproteobacteria</taxon>
        <taxon>Pseudomonadales</taxon>
        <taxon>Pseudomonadaceae</taxon>
        <taxon>Pseudomonas</taxon>
    </lineage>
</organism>
<dbReference type="GO" id="GO:0006281">
    <property type="term" value="P:DNA repair"/>
    <property type="evidence" value="ECO:0007669"/>
    <property type="project" value="InterPro"/>
</dbReference>
<dbReference type="Proteomes" id="UP000077748">
    <property type="component" value="Chromosome"/>
</dbReference>
<feature type="domain" description="Helix-hairpin-helix DNA-binding motif class 1" evidence="2">
    <location>
        <begin position="53"/>
        <end position="73"/>
    </location>
</feature>
<gene>
    <name evidence="3" type="ORF">A9C11_08655</name>
    <name evidence="4" type="ORF">P3W55_18970</name>
</gene>
<reference evidence="4" key="2">
    <citation type="submission" date="2023-03" db="EMBL/GenBank/DDBJ databases">
        <title>Draft assemblies of triclosan tolerant bacteria isolated from returned activated sludge.</title>
        <authorList>
            <person name="Van Hamelsveld S."/>
        </authorList>
    </citation>
    <scope>NUCLEOTIDE SEQUENCE</scope>
    <source>
        <strain evidence="4">GW210015_S63</strain>
    </source>
</reference>
<dbReference type="InterPro" id="IPR003583">
    <property type="entry name" value="Hlx-hairpin-Hlx_DNA-bd_motif"/>
</dbReference>
<sequence>MHKAFALLLVVLSSLSLSGMAAAAPAPEKLTPATVTVHDEQEGLVSLNTADAETLQKRLKGIGKAKAEAIVAYRQANGPFTSLDQLLEVKGIGKAILESNREAISLD</sequence>
<accession>A0A1A9K9B8</accession>
<dbReference type="Pfam" id="PF12836">
    <property type="entry name" value="HHH_3"/>
    <property type="match status" value="1"/>
</dbReference>
<feature type="signal peptide" evidence="1">
    <location>
        <begin position="1"/>
        <end position="23"/>
    </location>
</feature>
<dbReference type="GO" id="GO:0015628">
    <property type="term" value="P:protein secretion by the type II secretion system"/>
    <property type="evidence" value="ECO:0007669"/>
    <property type="project" value="TreeGrafter"/>
</dbReference>
<dbReference type="Gene3D" id="1.10.150.280">
    <property type="entry name" value="AF1531-like domain"/>
    <property type="match status" value="1"/>
</dbReference>
<evidence type="ECO:0000313" key="3">
    <source>
        <dbReference type="EMBL" id="ANI14049.1"/>
    </source>
</evidence>
<dbReference type="InterPro" id="IPR010994">
    <property type="entry name" value="RuvA_2-like"/>
</dbReference>
<dbReference type="NCBIfam" id="TIGR00426">
    <property type="entry name" value="competence protein ComEA helix-hairpin-helix repeat region"/>
    <property type="match status" value="1"/>
</dbReference>
<dbReference type="RefSeq" id="WP_009621023.1">
    <property type="nucleotide sequence ID" value="NZ_BDGS01000001.1"/>
</dbReference>
<dbReference type="InterPro" id="IPR004509">
    <property type="entry name" value="Competence_ComEA_HhH"/>
</dbReference>
<name>A0A1A9K9B8_9PSED</name>
<evidence type="ECO:0000313" key="5">
    <source>
        <dbReference type="Proteomes" id="UP000077748"/>
    </source>
</evidence>
<dbReference type="EMBL" id="JARJLR010000304">
    <property type="protein sequence ID" value="MDF3843799.1"/>
    <property type="molecule type" value="Genomic_DNA"/>
</dbReference>
<evidence type="ECO:0000313" key="4">
    <source>
        <dbReference type="EMBL" id="MDF3843799.1"/>
    </source>
</evidence>
<feature type="domain" description="Helix-hairpin-helix DNA-binding motif class 1" evidence="2">
    <location>
        <begin position="84"/>
        <end position="103"/>
    </location>
</feature>
<dbReference type="GO" id="GO:0003677">
    <property type="term" value="F:DNA binding"/>
    <property type="evidence" value="ECO:0007669"/>
    <property type="project" value="InterPro"/>
</dbReference>
<dbReference type="AlphaFoldDB" id="A0A1A9K9B8"/>
<reference evidence="3 5" key="1">
    <citation type="submission" date="2016-05" db="EMBL/GenBank/DDBJ databases">
        <title>Genome Sequence of Pseudomonas citronellolis Strain SJTE-3, an Estrogens and Persistent Organic Pollutants degradation strain.</title>
        <authorList>
            <person name="Liang R."/>
        </authorList>
    </citation>
    <scope>NUCLEOTIDE SEQUENCE [LARGE SCALE GENOMIC DNA]</scope>
    <source>
        <strain evidence="3 5">SJTE-3</strain>
    </source>
</reference>
<dbReference type="GO" id="GO:0015627">
    <property type="term" value="C:type II protein secretion system complex"/>
    <property type="evidence" value="ECO:0007669"/>
    <property type="project" value="TreeGrafter"/>
</dbReference>
<dbReference type="EMBL" id="CP015878">
    <property type="protein sequence ID" value="ANI14049.1"/>
    <property type="molecule type" value="Genomic_DNA"/>
</dbReference>
<dbReference type="InterPro" id="IPR051675">
    <property type="entry name" value="Endo/Exo/Phosphatase_dom_1"/>
</dbReference>
<dbReference type="SUPFAM" id="SSF47781">
    <property type="entry name" value="RuvA domain 2-like"/>
    <property type="match status" value="1"/>
</dbReference>
<evidence type="ECO:0000259" key="2">
    <source>
        <dbReference type="SMART" id="SM00278"/>
    </source>
</evidence>
<dbReference type="SMART" id="SM00278">
    <property type="entry name" value="HhH1"/>
    <property type="match status" value="2"/>
</dbReference>
<proteinExistence type="predicted"/>
<dbReference type="PANTHER" id="PTHR21180">
    <property type="entry name" value="ENDONUCLEASE/EXONUCLEASE/PHOSPHATASE FAMILY DOMAIN-CONTAINING PROTEIN 1"/>
    <property type="match status" value="1"/>
</dbReference>
<evidence type="ECO:0000256" key="1">
    <source>
        <dbReference type="SAM" id="SignalP"/>
    </source>
</evidence>